<protein>
    <submittedName>
        <fullName evidence="4">Uncharacterized protein</fullName>
    </submittedName>
</protein>
<dbReference type="WBParaSite" id="jg18393">
    <property type="protein sequence ID" value="jg18393"/>
    <property type="gene ID" value="jg18393"/>
</dbReference>
<keyword evidence="2" id="KW-1133">Transmembrane helix</keyword>
<feature type="region of interest" description="Disordered" evidence="1">
    <location>
        <begin position="83"/>
        <end position="114"/>
    </location>
</feature>
<evidence type="ECO:0000256" key="2">
    <source>
        <dbReference type="SAM" id="Phobius"/>
    </source>
</evidence>
<feature type="compositionally biased region" description="Low complexity" evidence="1">
    <location>
        <begin position="279"/>
        <end position="295"/>
    </location>
</feature>
<feature type="transmembrane region" description="Helical" evidence="2">
    <location>
        <begin position="45"/>
        <end position="65"/>
    </location>
</feature>
<feature type="compositionally biased region" description="Low complexity" evidence="1">
    <location>
        <begin position="154"/>
        <end position="163"/>
    </location>
</feature>
<accession>A0A915DEI2</accession>
<feature type="compositionally biased region" description="Polar residues" evidence="1">
    <location>
        <begin position="98"/>
        <end position="114"/>
    </location>
</feature>
<keyword evidence="2" id="KW-0472">Membrane</keyword>
<sequence>MTFELCLLLPEARRHHPHYLATFIVFWLVCLVLKSRAGKSTMIQNMTLILSTSILSAIFLVTAALENNPHDFTPLSNLPEPSPINLDPLNGHTLTGKHLQTSDSHAPRSPFNSPAFSHYPSFDASATNPESDGFSGDFSPSMGPFQKYFTGSQPSADPFSAAGGSFGGPAGPGGRPGQGGPVGPRGAPPAGPRGGFGGQQQQFGGGFGQRNGAQPQFGQQFQGGAPGGSGGRPGGSLFGGQRQTGFGGQGSFGSQGGFGGQGGFGNQGFGGPGFGYGGNQQQQQQAPQQMQQRPGVGFGFF</sequence>
<keyword evidence="2" id="KW-0812">Transmembrane</keyword>
<feature type="compositionally biased region" description="Gly residues" evidence="1">
    <location>
        <begin position="164"/>
        <end position="183"/>
    </location>
</feature>
<feature type="transmembrane region" description="Helical" evidence="2">
    <location>
        <begin position="16"/>
        <end position="33"/>
    </location>
</feature>
<feature type="compositionally biased region" description="Gly residues" evidence="1">
    <location>
        <begin position="192"/>
        <end position="209"/>
    </location>
</feature>
<feature type="compositionally biased region" description="Low complexity" evidence="1">
    <location>
        <begin position="210"/>
        <end position="223"/>
    </location>
</feature>
<organism evidence="3 4">
    <name type="scientific">Ditylenchus dipsaci</name>
    <dbReference type="NCBI Taxonomy" id="166011"/>
    <lineage>
        <taxon>Eukaryota</taxon>
        <taxon>Metazoa</taxon>
        <taxon>Ecdysozoa</taxon>
        <taxon>Nematoda</taxon>
        <taxon>Chromadorea</taxon>
        <taxon>Rhabditida</taxon>
        <taxon>Tylenchina</taxon>
        <taxon>Tylenchomorpha</taxon>
        <taxon>Sphaerularioidea</taxon>
        <taxon>Anguinidae</taxon>
        <taxon>Anguininae</taxon>
        <taxon>Ditylenchus</taxon>
    </lineage>
</organism>
<reference evidence="4" key="1">
    <citation type="submission" date="2022-11" db="UniProtKB">
        <authorList>
            <consortium name="WormBaseParasite"/>
        </authorList>
    </citation>
    <scope>IDENTIFICATION</scope>
</reference>
<evidence type="ECO:0000313" key="4">
    <source>
        <dbReference type="WBParaSite" id="jg18393"/>
    </source>
</evidence>
<feature type="region of interest" description="Disordered" evidence="1">
    <location>
        <begin position="145"/>
        <end position="301"/>
    </location>
</feature>
<proteinExistence type="predicted"/>
<feature type="compositionally biased region" description="Gly residues" evidence="1">
    <location>
        <begin position="245"/>
        <end position="278"/>
    </location>
</feature>
<dbReference type="Proteomes" id="UP000887574">
    <property type="component" value="Unplaced"/>
</dbReference>
<keyword evidence="3" id="KW-1185">Reference proteome</keyword>
<feature type="compositionally biased region" description="Gly residues" evidence="1">
    <location>
        <begin position="224"/>
        <end position="238"/>
    </location>
</feature>
<evidence type="ECO:0000313" key="3">
    <source>
        <dbReference type="Proteomes" id="UP000887574"/>
    </source>
</evidence>
<evidence type="ECO:0000256" key="1">
    <source>
        <dbReference type="SAM" id="MobiDB-lite"/>
    </source>
</evidence>
<name>A0A915DEI2_9BILA</name>
<dbReference type="AlphaFoldDB" id="A0A915DEI2"/>